<evidence type="ECO:0000256" key="1">
    <source>
        <dbReference type="SAM" id="Phobius"/>
    </source>
</evidence>
<accession>A0A1G2S7X6</accession>
<feature type="transmembrane region" description="Helical" evidence="1">
    <location>
        <begin position="6"/>
        <end position="25"/>
    </location>
</feature>
<evidence type="ECO:0000313" key="3">
    <source>
        <dbReference type="Proteomes" id="UP000176997"/>
    </source>
</evidence>
<sequence>MNIRLIYGIILTLSVGVFLGGFLIARDLFLAHEFSVRQSALIAQSANSSPTPCVNDAKETFSCYENYYTHMASAFGTKVAFDDLKARYPGSDLVKGQCHQLAHGIGHAAGDIYPNVSEAFVHGDSFCWSGYYHGVMEELLEGTSASDLSETIAGICNSVPGKETYSFDYYNCVHGLGHGVMAVLDDELFDSLAVCGTLPGMWERTSCASGVFMENIMVESRGGGSKYLKTDDMLYPCTAVSGEFKAACYLMQTSHVLTATDYDFSRVFTVCASAESAYRTACYQSIGRDASGSTSSNVEKTHSICMLGADKEQQKQCATGAAKDFVSYFHSDAQAKTFCGTFTSAEIRTTCNNTVDSYYLSF</sequence>
<organism evidence="2 3">
    <name type="scientific">Candidatus Yonathbacteria bacterium RIFCSPHIGHO2_01_FULL_51_10</name>
    <dbReference type="NCBI Taxonomy" id="1802723"/>
    <lineage>
        <taxon>Bacteria</taxon>
        <taxon>Candidatus Yonathiibacteriota</taxon>
    </lineage>
</organism>
<proteinExistence type="predicted"/>
<keyword evidence="1" id="KW-1133">Transmembrane helix</keyword>
<reference evidence="2 3" key="1">
    <citation type="journal article" date="2016" name="Nat. Commun.">
        <title>Thousands of microbial genomes shed light on interconnected biogeochemical processes in an aquifer system.</title>
        <authorList>
            <person name="Anantharaman K."/>
            <person name="Brown C.T."/>
            <person name="Hug L.A."/>
            <person name="Sharon I."/>
            <person name="Castelle C.J."/>
            <person name="Probst A.J."/>
            <person name="Thomas B.C."/>
            <person name="Singh A."/>
            <person name="Wilkins M.J."/>
            <person name="Karaoz U."/>
            <person name="Brodie E.L."/>
            <person name="Williams K.H."/>
            <person name="Hubbard S.S."/>
            <person name="Banfield J.F."/>
        </authorList>
    </citation>
    <scope>NUCLEOTIDE SEQUENCE [LARGE SCALE GENOMIC DNA]</scope>
</reference>
<protein>
    <submittedName>
        <fullName evidence="2">Uncharacterized protein</fullName>
    </submittedName>
</protein>
<dbReference type="Proteomes" id="UP000176997">
    <property type="component" value="Unassembled WGS sequence"/>
</dbReference>
<dbReference type="AlphaFoldDB" id="A0A1G2S7X6"/>
<name>A0A1G2S7X6_9BACT</name>
<dbReference type="STRING" id="1802723.A2675_01625"/>
<comment type="caution">
    <text evidence="2">The sequence shown here is derived from an EMBL/GenBank/DDBJ whole genome shotgun (WGS) entry which is preliminary data.</text>
</comment>
<keyword evidence="1" id="KW-0812">Transmembrane</keyword>
<keyword evidence="1" id="KW-0472">Membrane</keyword>
<evidence type="ECO:0000313" key="2">
    <source>
        <dbReference type="EMBL" id="OHA80799.1"/>
    </source>
</evidence>
<gene>
    <name evidence="2" type="ORF">A2675_01625</name>
</gene>
<dbReference type="EMBL" id="MHUS01000017">
    <property type="protein sequence ID" value="OHA80799.1"/>
    <property type="molecule type" value="Genomic_DNA"/>
</dbReference>